<sequence>MDMRNSDPKAYFAAIQVFKALLDSDTTHHIVNDHMLFHTYNVAGAVPITTANCGILTTKAMGEAQFTVDDDGQTSTIILRDCLHASEAPINLISVGALTEHGMYIGFRKNKTTCYFPKNHKTLQGLSFKTNIVRHLSFLECNLILPEPQDDTKATAFTMLPPFKKPEYDADTPSTRSHLDFAIL</sequence>
<evidence type="ECO:0000313" key="3">
    <source>
        <dbReference type="Proteomes" id="UP000218334"/>
    </source>
</evidence>
<reference evidence="3" key="1">
    <citation type="journal article" date="2017" name="Nat. Ecol. Evol.">
        <title>Genome expansion and lineage-specific genetic innovations in the forest pathogenic fungi Armillaria.</title>
        <authorList>
            <person name="Sipos G."/>
            <person name="Prasanna A.N."/>
            <person name="Walter M.C."/>
            <person name="O'Connor E."/>
            <person name="Balint B."/>
            <person name="Krizsan K."/>
            <person name="Kiss B."/>
            <person name="Hess J."/>
            <person name="Varga T."/>
            <person name="Slot J."/>
            <person name="Riley R."/>
            <person name="Boka B."/>
            <person name="Rigling D."/>
            <person name="Barry K."/>
            <person name="Lee J."/>
            <person name="Mihaltcheva S."/>
            <person name="LaButti K."/>
            <person name="Lipzen A."/>
            <person name="Waldron R."/>
            <person name="Moloney N.M."/>
            <person name="Sperisen C."/>
            <person name="Kredics L."/>
            <person name="Vagvoelgyi C."/>
            <person name="Patrignani A."/>
            <person name="Fitzpatrick D."/>
            <person name="Nagy I."/>
            <person name="Doyle S."/>
            <person name="Anderson J.B."/>
            <person name="Grigoriev I.V."/>
            <person name="Gueldener U."/>
            <person name="Muensterkoetter M."/>
            <person name="Nagy L.G."/>
        </authorList>
    </citation>
    <scope>NUCLEOTIDE SEQUENCE [LARGE SCALE GENOMIC DNA]</scope>
    <source>
        <strain evidence="3">28-4</strain>
    </source>
</reference>
<organism evidence="2 3">
    <name type="scientific">Armillaria solidipes</name>
    <dbReference type="NCBI Taxonomy" id="1076256"/>
    <lineage>
        <taxon>Eukaryota</taxon>
        <taxon>Fungi</taxon>
        <taxon>Dikarya</taxon>
        <taxon>Basidiomycota</taxon>
        <taxon>Agaricomycotina</taxon>
        <taxon>Agaricomycetes</taxon>
        <taxon>Agaricomycetidae</taxon>
        <taxon>Agaricales</taxon>
        <taxon>Marasmiineae</taxon>
        <taxon>Physalacriaceae</taxon>
        <taxon>Armillaria</taxon>
    </lineage>
</organism>
<dbReference type="Proteomes" id="UP000218334">
    <property type="component" value="Unassembled WGS sequence"/>
</dbReference>
<gene>
    <name evidence="2" type="ORF">ARMSODRAFT_1022185</name>
</gene>
<dbReference type="AlphaFoldDB" id="A0A2H3B4F5"/>
<dbReference type="EMBL" id="KZ293444">
    <property type="protein sequence ID" value="PBK65755.1"/>
    <property type="molecule type" value="Genomic_DNA"/>
</dbReference>
<proteinExistence type="predicted"/>
<dbReference type="Pfam" id="PF22936">
    <property type="entry name" value="Pol_BBD"/>
    <property type="match status" value="1"/>
</dbReference>
<dbReference type="STRING" id="1076256.A0A2H3B4F5"/>
<feature type="domain" description="Retrovirus-related Pol polyprotein from transposon TNT 1-94-like beta-barrel" evidence="1">
    <location>
        <begin position="21"/>
        <end position="103"/>
    </location>
</feature>
<name>A0A2H3B4F5_9AGAR</name>
<keyword evidence="3" id="KW-1185">Reference proteome</keyword>
<dbReference type="InterPro" id="IPR054722">
    <property type="entry name" value="PolX-like_BBD"/>
</dbReference>
<protein>
    <recommendedName>
        <fullName evidence="1">Retrovirus-related Pol polyprotein from transposon TNT 1-94-like beta-barrel domain-containing protein</fullName>
    </recommendedName>
</protein>
<evidence type="ECO:0000259" key="1">
    <source>
        <dbReference type="Pfam" id="PF22936"/>
    </source>
</evidence>
<evidence type="ECO:0000313" key="2">
    <source>
        <dbReference type="EMBL" id="PBK65755.1"/>
    </source>
</evidence>
<accession>A0A2H3B4F5</accession>